<dbReference type="Ensembl" id="ENSEEET00000005740.2">
    <property type="protein sequence ID" value="ENSEEEP00000005663.2"/>
    <property type="gene ID" value="ENSEEEG00000002986.2"/>
</dbReference>
<evidence type="ECO:0000256" key="7">
    <source>
        <dbReference type="ARBA" id="ARBA00023180"/>
    </source>
</evidence>
<dbReference type="InterPro" id="IPR052051">
    <property type="entry name" value="TCR_complex_component"/>
</dbReference>
<evidence type="ECO:0000256" key="4">
    <source>
        <dbReference type="ARBA" id="ARBA00022859"/>
    </source>
</evidence>
<comment type="subcellular location">
    <subcellularLocation>
        <location evidence="1">Cell membrane</location>
    </subcellularLocation>
</comment>
<dbReference type="AlphaFoldDB" id="A0A4W4E1F1"/>
<sequence length="146" mass="16585">TQMAEPGVDVTMWCQHSLHGSGSIFWIKQTSNSVPQCVACKNHKSKNCYFFTPNNRTVMSVNDKNASLTITVVDPTDSGLYYCSLLLNDKITFSNTTYLHVKEKTQRHEADIVSYAALHFSNKKSYRTHRPAEVMDPHVLYSSIQH</sequence>
<keyword evidence="4" id="KW-0391">Immunity</keyword>
<evidence type="ECO:0000256" key="3">
    <source>
        <dbReference type="ARBA" id="ARBA00022729"/>
    </source>
</evidence>
<reference evidence="9" key="5">
    <citation type="submission" date="2025-09" db="UniProtKB">
        <authorList>
            <consortium name="Ensembl"/>
        </authorList>
    </citation>
    <scope>IDENTIFICATION</scope>
</reference>
<evidence type="ECO:0000313" key="10">
    <source>
        <dbReference type="Proteomes" id="UP000314983"/>
    </source>
</evidence>
<keyword evidence="6" id="KW-1015">Disulfide bond</keyword>
<keyword evidence="10" id="KW-1185">Reference proteome</keyword>
<dbReference type="Pfam" id="PF07686">
    <property type="entry name" value="V-set"/>
    <property type="match status" value="1"/>
</dbReference>
<reference evidence="9" key="4">
    <citation type="submission" date="2025-08" db="UniProtKB">
        <authorList>
            <consortium name="Ensembl"/>
        </authorList>
    </citation>
    <scope>IDENTIFICATION</scope>
</reference>
<dbReference type="InterPro" id="IPR036179">
    <property type="entry name" value="Ig-like_dom_sf"/>
</dbReference>
<dbReference type="Proteomes" id="UP000314983">
    <property type="component" value="Chromosome 5"/>
</dbReference>
<dbReference type="GO" id="GO:0005886">
    <property type="term" value="C:plasma membrane"/>
    <property type="evidence" value="ECO:0007669"/>
    <property type="project" value="UniProtKB-SubCell"/>
</dbReference>
<evidence type="ECO:0000256" key="6">
    <source>
        <dbReference type="ARBA" id="ARBA00023157"/>
    </source>
</evidence>
<dbReference type="PANTHER" id="PTHR19433">
    <property type="entry name" value="T-CELL RECEPTOR ALPHA CHAIN V REGION-RELATED"/>
    <property type="match status" value="1"/>
</dbReference>
<keyword evidence="2" id="KW-1003">Cell membrane</keyword>
<evidence type="ECO:0000259" key="8">
    <source>
        <dbReference type="PROSITE" id="PS50835"/>
    </source>
</evidence>
<reference evidence="10" key="2">
    <citation type="journal article" date="2017" name="Sci. Adv.">
        <title>A tail of two voltages: Proteomic comparison of the three electric organs of the electric eel.</title>
        <authorList>
            <person name="Traeger L.L."/>
            <person name="Sabat G."/>
            <person name="Barrett-Wilt G.A."/>
            <person name="Wells G.B."/>
            <person name="Sussman M.R."/>
        </authorList>
    </citation>
    <scope>NUCLEOTIDE SEQUENCE [LARGE SCALE GENOMIC DNA]</scope>
</reference>
<dbReference type="STRING" id="8005.ENSEEEP00000005663"/>
<dbReference type="CDD" id="cd00099">
    <property type="entry name" value="IgV"/>
    <property type="match status" value="1"/>
</dbReference>
<dbReference type="SMART" id="SM00409">
    <property type="entry name" value="IG"/>
    <property type="match status" value="1"/>
</dbReference>
<accession>A0A4W4E1F1</accession>
<reference evidence="10" key="1">
    <citation type="journal article" date="2014" name="Science">
        <title>Nonhuman genetics. Genomic basis for the convergent evolution of electric organs.</title>
        <authorList>
            <person name="Gallant J.R."/>
            <person name="Traeger L.L."/>
            <person name="Volkening J.D."/>
            <person name="Moffett H."/>
            <person name="Chen P.H."/>
            <person name="Novina C.D."/>
            <person name="Phillips G.N.Jr."/>
            <person name="Anand R."/>
            <person name="Wells G.B."/>
            <person name="Pinch M."/>
            <person name="Guth R."/>
            <person name="Unguez G.A."/>
            <person name="Albert J.S."/>
            <person name="Zakon H.H."/>
            <person name="Samanta M.P."/>
            <person name="Sussman M.R."/>
        </authorList>
    </citation>
    <scope>NUCLEOTIDE SEQUENCE [LARGE SCALE GENOMIC DNA]</scope>
</reference>
<evidence type="ECO:0000256" key="2">
    <source>
        <dbReference type="ARBA" id="ARBA00022475"/>
    </source>
</evidence>
<protein>
    <recommendedName>
        <fullName evidence="8">Ig-like domain-containing protein</fullName>
    </recommendedName>
</protein>
<dbReference type="InterPro" id="IPR003599">
    <property type="entry name" value="Ig_sub"/>
</dbReference>
<reference evidence="9" key="3">
    <citation type="submission" date="2020-05" db="EMBL/GenBank/DDBJ databases">
        <title>Electrophorus electricus (electric eel) genome, fEleEle1, primary haplotype.</title>
        <authorList>
            <person name="Myers G."/>
            <person name="Meyer A."/>
            <person name="Fedrigo O."/>
            <person name="Formenti G."/>
            <person name="Rhie A."/>
            <person name="Tracey A."/>
            <person name="Sims Y."/>
            <person name="Jarvis E.D."/>
        </authorList>
    </citation>
    <scope>NUCLEOTIDE SEQUENCE [LARGE SCALE GENOMIC DNA]</scope>
</reference>
<dbReference type="SUPFAM" id="SSF48726">
    <property type="entry name" value="Immunoglobulin"/>
    <property type="match status" value="1"/>
</dbReference>
<keyword evidence="5" id="KW-0472">Membrane</keyword>
<evidence type="ECO:0000313" key="9">
    <source>
        <dbReference type="Ensembl" id="ENSEEEP00000005663.2"/>
    </source>
</evidence>
<dbReference type="GeneTree" id="ENSGT01120000276869"/>
<dbReference type="PANTHER" id="PTHR19433:SF111">
    <property type="entry name" value="T CELL RECEPTOR ALPHA VARIABLE 4"/>
    <property type="match status" value="1"/>
</dbReference>
<keyword evidence="3" id="KW-0732">Signal</keyword>
<dbReference type="PROSITE" id="PS50835">
    <property type="entry name" value="IG_LIKE"/>
    <property type="match status" value="1"/>
</dbReference>
<organism evidence="9 10">
    <name type="scientific">Electrophorus electricus</name>
    <name type="common">Electric eel</name>
    <name type="synonym">Gymnotus electricus</name>
    <dbReference type="NCBI Taxonomy" id="8005"/>
    <lineage>
        <taxon>Eukaryota</taxon>
        <taxon>Metazoa</taxon>
        <taxon>Chordata</taxon>
        <taxon>Craniata</taxon>
        <taxon>Vertebrata</taxon>
        <taxon>Euteleostomi</taxon>
        <taxon>Actinopterygii</taxon>
        <taxon>Neopterygii</taxon>
        <taxon>Teleostei</taxon>
        <taxon>Ostariophysi</taxon>
        <taxon>Gymnotiformes</taxon>
        <taxon>Gymnotoidei</taxon>
        <taxon>Gymnotidae</taxon>
        <taxon>Electrophorus</taxon>
    </lineage>
</organism>
<name>A0A4W4E1F1_ELEEL</name>
<evidence type="ECO:0000256" key="5">
    <source>
        <dbReference type="ARBA" id="ARBA00023136"/>
    </source>
</evidence>
<dbReference type="Gene3D" id="2.60.40.10">
    <property type="entry name" value="Immunoglobulins"/>
    <property type="match status" value="1"/>
</dbReference>
<dbReference type="OMA" id="VACKNHK"/>
<dbReference type="GO" id="GO:0009617">
    <property type="term" value="P:response to bacterium"/>
    <property type="evidence" value="ECO:0007669"/>
    <property type="project" value="TreeGrafter"/>
</dbReference>
<keyword evidence="7" id="KW-0325">Glycoprotein</keyword>
<dbReference type="InterPro" id="IPR007110">
    <property type="entry name" value="Ig-like_dom"/>
</dbReference>
<dbReference type="SMART" id="SM00406">
    <property type="entry name" value="IGv"/>
    <property type="match status" value="1"/>
</dbReference>
<evidence type="ECO:0000256" key="1">
    <source>
        <dbReference type="ARBA" id="ARBA00004236"/>
    </source>
</evidence>
<dbReference type="InterPro" id="IPR013783">
    <property type="entry name" value="Ig-like_fold"/>
</dbReference>
<dbReference type="InterPro" id="IPR013106">
    <property type="entry name" value="Ig_V-set"/>
</dbReference>
<dbReference type="GO" id="GO:0002376">
    <property type="term" value="P:immune system process"/>
    <property type="evidence" value="ECO:0007669"/>
    <property type="project" value="UniProtKB-KW"/>
</dbReference>
<feature type="domain" description="Ig-like" evidence="8">
    <location>
        <begin position="1"/>
        <end position="94"/>
    </location>
</feature>
<proteinExistence type="predicted"/>